<accession>H2ECG4</accession>
<dbReference type="EMBL" id="JN885992">
    <property type="protein sequence ID" value="AEX62102.1"/>
    <property type="molecule type" value="Genomic_DNA"/>
</dbReference>
<name>H2ECG4_9VIRU</name>
<evidence type="ECO:0000313" key="1">
    <source>
        <dbReference type="EMBL" id="AEX62102.1"/>
    </source>
</evidence>
<reference evidence="1" key="1">
    <citation type="submission" date="2011-10" db="EMBL/GenBank/DDBJ databases">
        <title>Provirophages and transpovirons: unique mobilome of giant viruses.</title>
        <authorList>
            <person name="Desnues C."/>
            <person name="LaScola B."/>
            <person name="Yutin N."/>
            <person name="Fournous G."/>
            <person name="Koonin E."/>
            <person name="Raoult D."/>
        </authorList>
    </citation>
    <scope>NUCLEOTIDE SEQUENCE</scope>
    <source>
        <strain evidence="1">Mv13-c7</strain>
    </source>
</reference>
<gene>
    <name evidence="1" type="ORF">c7_R1240</name>
</gene>
<proteinExistence type="predicted"/>
<protein>
    <submittedName>
        <fullName evidence="1">Uncharacterized protein</fullName>
    </submittedName>
</protein>
<organism evidence="1">
    <name type="scientific">Megavirus courdo7</name>
    <dbReference type="NCBI Taxonomy" id="1128135"/>
    <lineage>
        <taxon>Viruses</taxon>
        <taxon>Varidnaviria</taxon>
        <taxon>Bamfordvirae</taxon>
        <taxon>Nucleocytoviricota</taxon>
        <taxon>Megaviricetes</taxon>
        <taxon>Imitervirales</taxon>
        <taxon>Mimiviridae</taxon>
        <taxon>Megamimivirinae</taxon>
        <taxon>Megavirus</taxon>
    </lineage>
</organism>
<sequence>MRQYIENIYFTDRYYYKKTKDLLIIRSLNILFINPKQQIFPQELLI</sequence>